<evidence type="ECO:0000256" key="5">
    <source>
        <dbReference type="SAM" id="Coils"/>
    </source>
</evidence>
<feature type="transmembrane region" description="Helical" evidence="7">
    <location>
        <begin position="6"/>
        <end position="24"/>
    </location>
</feature>
<dbReference type="OrthoDB" id="9765111at2"/>
<gene>
    <name evidence="8" type="ORF">NITINOP_1265</name>
</gene>
<dbReference type="KEGG" id="nio:NITINOP_1265"/>
<feature type="region of interest" description="Disordered" evidence="6">
    <location>
        <begin position="448"/>
        <end position="476"/>
    </location>
</feature>
<evidence type="ECO:0000256" key="2">
    <source>
        <dbReference type="ARBA" id="ARBA00009840"/>
    </source>
</evidence>
<dbReference type="InterPro" id="IPR003798">
    <property type="entry name" value="DNA_recombination_RmuC"/>
</dbReference>
<dbReference type="AlphaFoldDB" id="A0A0S4KSF8"/>
<keyword evidence="9" id="KW-1185">Reference proteome</keyword>
<evidence type="ECO:0000256" key="4">
    <source>
        <dbReference type="ARBA" id="ARBA00023172"/>
    </source>
</evidence>
<evidence type="ECO:0000256" key="3">
    <source>
        <dbReference type="ARBA" id="ARBA00023054"/>
    </source>
</evidence>
<feature type="coiled-coil region" evidence="5">
    <location>
        <begin position="35"/>
        <end position="122"/>
    </location>
</feature>
<evidence type="ECO:0000256" key="1">
    <source>
        <dbReference type="ARBA" id="ARBA00003416"/>
    </source>
</evidence>
<keyword evidence="7" id="KW-0472">Membrane</keyword>
<evidence type="ECO:0000313" key="9">
    <source>
        <dbReference type="Proteomes" id="UP000066284"/>
    </source>
</evidence>
<keyword evidence="4" id="KW-0233">DNA recombination</keyword>
<protein>
    <submittedName>
        <fullName evidence="8">RmuC-domain protein</fullName>
    </submittedName>
</protein>
<sequence>MMESAAWAFAGLMIGFSLAWLMATTRAQSERARRIEDVERRAALAEANAAAAEATTAELRRQIEEARTTTDAELHELRTTLSEEHAARVKAETERQELSQRLEDEKRLLREAQEKLTDTFRALATTALEGSQTTFLALARETFDKVLTEAKGELGKKEEAIRGLVLPLADSLKSFDDHVRRLETTRQQAYTSLESHLTLLAGAQERLQRETANLVTALRTPHVRGRWGELTLRRVVELAGMSEHCDFTEQLSVTTDQGRVRPDLVVHLPVGRAIVVDAKVPLDAYLDAVSSDSEQRRTDSLARHADQMRAHMLALSAKTYWDQFERTPEFVIMFIPGESFFAAAADADHRLIEDGMKKRVVLATPTTLIALLHAVAYGWKQERLAENAQAVSDLGKQLYERMRTLAGYITDIGNGLDKATHAYNSAVGSLESRILPAARRFRELGAASGDEIPPINPLDTHARHVTAPDLAKEDRP</sequence>
<proteinExistence type="inferred from homology"/>
<dbReference type="GO" id="GO:0006310">
    <property type="term" value="P:DNA recombination"/>
    <property type="evidence" value="ECO:0007669"/>
    <property type="project" value="UniProtKB-KW"/>
</dbReference>
<dbReference type="RefSeq" id="WP_062484150.1">
    <property type="nucleotide sequence ID" value="NZ_LN885086.1"/>
</dbReference>
<evidence type="ECO:0000313" key="8">
    <source>
        <dbReference type="EMBL" id="CUQ66240.1"/>
    </source>
</evidence>
<dbReference type="Proteomes" id="UP000066284">
    <property type="component" value="Chromosome 1"/>
</dbReference>
<keyword evidence="7" id="KW-0812">Transmembrane</keyword>
<keyword evidence="7" id="KW-1133">Transmembrane helix</keyword>
<evidence type="ECO:0000256" key="7">
    <source>
        <dbReference type="SAM" id="Phobius"/>
    </source>
</evidence>
<organism evidence="8 9">
    <name type="scientific">Candidatus Nitrospira inopinata</name>
    <dbReference type="NCBI Taxonomy" id="1715989"/>
    <lineage>
        <taxon>Bacteria</taxon>
        <taxon>Pseudomonadati</taxon>
        <taxon>Nitrospirota</taxon>
        <taxon>Nitrospiria</taxon>
        <taxon>Nitrospirales</taxon>
        <taxon>Nitrospiraceae</taxon>
        <taxon>Nitrospira</taxon>
    </lineage>
</organism>
<reference evidence="9" key="1">
    <citation type="submission" date="2015-09" db="EMBL/GenBank/DDBJ databases">
        <authorList>
            <person name="Daims H."/>
        </authorList>
    </citation>
    <scope>NUCLEOTIDE SEQUENCE [LARGE SCALE GENOMIC DNA]</scope>
</reference>
<keyword evidence="3 5" id="KW-0175">Coiled coil</keyword>
<evidence type="ECO:0000256" key="6">
    <source>
        <dbReference type="SAM" id="MobiDB-lite"/>
    </source>
</evidence>
<dbReference type="PANTHER" id="PTHR30563:SF0">
    <property type="entry name" value="DNA RECOMBINATION PROTEIN RMUC"/>
    <property type="match status" value="1"/>
</dbReference>
<name>A0A0S4KSF8_9BACT</name>
<accession>A0A0S4KSF8</accession>
<comment type="function">
    <text evidence="1">Involved in DNA recombination.</text>
</comment>
<dbReference type="PANTHER" id="PTHR30563">
    <property type="entry name" value="DNA RECOMBINATION PROTEIN RMUC"/>
    <property type="match status" value="1"/>
</dbReference>
<dbReference type="Pfam" id="PF02646">
    <property type="entry name" value="RmuC"/>
    <property type="match status" value="1"/>
</dbReference>
<dbReference type="EMBL" id="LN885086">
    <property type="protein sequence ID" value="CUQ66240.1"/>
    <property type="molecule type" value="Genomic_DNA"/>
</dbReference>
<comment type="similarity">
    <text evidence="2">Belongs to the RmuC family.</text>
</comment>